<dbReference type="Pfam" id="PF16984">
    <property type="entry name" value="Grp7_allergen"/>
    <property type="match status" value="1"/>
</dbReference>
<proteinExistence type="predicted"/>
<evidence type="ECO:0000313" key="1">
    <source>
        <dbReference type="EMBL" id="CAG7821626.1"/>
    </source>
</evidence>
<dbReference type="EMBL" id="CAJVCH010517366">
    <property type="protein sequence ID" value="CAG7821626.1"/>
    <property type="molecule type" value="Genomic_DNA"/>
</dbReference>
<dbReference type="InterPro" id="IPR020234">
    <property type="entry name" value="Mite_allergen_group-7"/>
</dbReference>
<keyword evidence="2" id="KW-1185">Reference proteome</keyword>
<gene>
    <name evidence="1" type="ORF">AFUS01_LOCUS31955</name>
</gene>
<dbReference type="AlphaFoldDB" id="A0A8J2KPI0"/>
<evidence type="ECO:0000313" key="2">
    <source>
        <dbReference type="Proteomes" id="UP000708208"/>
    </source>
</evidence>
<sequence>MQLRNYIQLYRGICLERKTNQNQWELWVFNSQGGIIDFATGATAIVTKGLDSGASLMITKMVDAAMDIAPTAMRKLGAGSIPINSTTIPLIPPLLGMNLSFVMYDITLNGLDSLHRVGPANVQSDIKNRSALVTFDGEVNNLRLNASMKLATHQKTGTPLKISGNLGYGDAKVVLRLITRRSSRHAELVSFELKDIGNITLQVEGLGPTLNNGAQNLAGFVTQVFKEQIRLVAEIILTKEISKALKERAVPVASAEG</sequence>
<organism evidence="1 2">
    <name type="scientific">Allacma fusca</name>
    <dbReference type="NCBI Taxonomy" id="39272"/>
    <lineage>
        <taxon>Eukaryota</taxon>
        <taxon>Metazoa</taxon>
        <taxon>Ecdysozoa</taxon>
        <taxon>Arthropoda</taxon>
        <taxon>Hexapoda</taxon>
        <taxon>Collembola</taxon>
        <taxon>Symphypleona</taxon>
        <taxon>Sminthuridae</taxon>
        <taxon>Allacma</taxon>
    </lineage>
</organism>
<name>A0A8J2KPI0_9HEXA</name>
<protein>
    <submittedName>
        <fullName evidence="1">Uncharacterized protein</fullName>
    </submittedName>
</protein>
<dbReference type="OrthoDB" id="6419576at2759"/>
<accession>A0A8J2KPI0</accession>
<reference evidence="1" key="1">
    <citation type="submission" date="2021-06" db="EMBL/GenBank/DDBJ databases">
        <authorList>
            <person name="Hodson N. C."/>
            <person name="Mongue J. A."/>
            <person name="Jaron S. K."/>
        </authorList>
    </citation>
    <scope>NUCLEOTIDE SEQUENCE</scope>
</reference>
<dbReference type="Proteomes" id="UP000708208">
    <property type="component" value="Unassembled WGS sequence"/>
</dbReference>
<comment type="caution">
    <text evidence="1">The sequence shown here is derived from an EMBL/GenBank/DDBJ whole genome shotgun (WGS) entry which is preliminary data.</text>
</comment>